<dbReference type="RefSeq" id="WP_097232808.1">
    <property type="nucleotide sequence ID" value="NZ_OCNE01000016.1"/>
</dbReference>
<dbReference type="PIRSF" id="PIRSF028470">
    <property type="entry name" value="UCP028470"/>
    <property type="match status" value="1"/>
</dbReference>
<feature type="chain" id="PRO_5012154143" description="Calcium/calmodulin-dependent protein kinase II association-domain domain-containing protein" evidence="1">
    <location>
        <begin position="30"/>
        <end position="174"/>
    </location>
</feature>
<dbReference type="Pfam" id="PF08332">
    <property type="entry name" value="CaMKII_AD"/>
    <property type="match status" value="1"/>
</dbReference>
<evidence type="ECO:0000313" key="4">
    <source>
        <dbReference type="Proteomes" id="UP000219072"/>
    </source>
</evidence>
<evidence type="ECO:0000256" key="1">
    <source>
        <dbReference type="SAM" id="SignalP"/>
    </source>
</evidence>
<feature type="domain" description="Calcium/calmodulin-dependent protein kinase II association-domain" evidence="2">
    <location>
        <begin position="47"/>
        <end position="172"/>
    </location>
</feature>
<dbReference type="Gene3D" id="3.10.450.50">
    <property type="match status" value="1"/>
</dbReference>
<keyword evidence="1" id="KW-0732">Signal</keyword>
<dbReference type="AlphaFoldDB" id="A0A286E0D7"/>
<sequence length="174" mass="18814">MKTIHRTRAVQAILATAAAGTLLTGVAVAQSATGDPESAHHPRPTDEQEIRDLFEDWNDALATGDPEAVADLYAAHAVLEPTQSNVIRTDRDGIVDYFEHFLAQQPVGEINESYVELLGPDAAVDSGAYTFTLTDPETGTVADVAARYTFVYERDEATGDWMIVNHHSSAMPEG</sequence>
<dbReference type="InterPro" id="IPR013543">
    <property type="entry name" value="Ca/CaM-dep_prot_kinase-assoc"/>
</dbReference>
<dbReference type="SUPFAM" id="SSF54427">
    <property type="entry name" value="NTF2-like"/>
    <property type="match status" value="1"/>
</dbReference>
<proteinExistence type="predicted"/>
<dbReference type="EMBL" id="OCNE01000016">
    <property type="protein sequence ID" value="SOD64377.1"/>
    <property type="molecule type" value="Genomic_DNA"/>
</dbReference>
<protein>
    <recommendedName>
        <fullName evidence="2">Calcium/calmodulin-dependent protein kinase II association-domain domain-containing protein</fullName>
    </recommendedName>
</protein>
<dbReference type="InterPro" id="IPR016887">
    <property type="entry name" value="UCP028470_steroid_isom-rel"/>
</dbReference>
<organism evidence="3 4">
    <name type="scientific">Streptomyces zhaozhouensis</name>
    <dbReference type="NCBI Taxonomy" id="1300267"/>
    <lineage>
        <taxon>Bacteria</taxon>
        <taxon>Bacillati</taxon>
        <taxon>Actinomycetota</taxon>
        <taxon>Actinomycetes</taxon>
        <taxon>Kitasatosporales</taxon>
        <taxon>Streptomycetaceae</taxon>
        <taxon>Streptomyces</taxon>
    </lineage>
</organism>
<dbReference type="InterPro" id="IPR032710">
    <property type="entry name" value="NTF2-like_dom_sf"/>
</dbReference>
<dbReference type="NCBIfam" id="TIGR02246">
    <property type="entry name" value="SgcJ/EcaC family oxidoreductase"/>
    <property type="match status" value="1"/>
</dbReference>
<name>A0A286E0D7_9ACTN</name>
<gene>
    <name evidence="3" type="ORF">SAMN06297387_116101</name>
</gene>
<evidence type="ECO:0000259" key="2">
    <source>
        <dbReference type="Pfam" id="PF08332"/>
    </source>
</evidence>
<evidence type="ECO:0000313" key="3">
    <source>
        <dbReference type="EMBL" id="SOD64377.1"/>
    </source>
</evidence>
<reference evidence="3 4" key="1">
    <citation type="submission" date="2017-09" db="EMBL/GenBank/DDBJ databases">
        <authorList>
            <person name="Ehlers B."/>
            <person name="Leendertz F.H."/>
        </authorList>
    </citation>
    <scope>NUCLEOTIDE SEQUENCE [LARGE SCALE GENOMIC DNA]</scope>
    <source>
        <strain evidence="3 4">CGMCC 4.7095</strain>
    </source>
</reference>
<accession>A0A286E0D7</accession>
<dbReference type="GO" id="GO:0004683">
    <property type="term" value="F:calcium/calmodulin-dependent protein kinase activity"/>
    <property type="evidence" value="ECO:0007669"/>
    <property type="project" value="InterPro"/>
</dbReference>
<dbReference type="Proteomes" id="UP000219072">
    <property type="component" value="Unassembled WGS sequence"/>
</dbReference>
<keyword evidence="4" id="KW-1185">Reference proteome</keyword>
<dbReference type="GO" id="GO:0005516">
    <property type="term" value="F:calmodulin binding"/>
    <property type="evidence" value="ECO:0007669"/>
    <property type="project" value="InterPro"/>
</dbReference>
<feature type="signal peptide" evidence="1">
    <location>
        <begin position="1"/>
        <end position="29"/>
    </location>
</feature>
<dbReference type="OrthoDB" id="953853at2"/>
<dbReference type="CDD" id="cd00531">
    <property type="entry name" value="NTF2_like"/>
    <property type="match status" value="1"/>
</dbReference>
<dbReference type="InterPro" id="IPR011944">
    <property type="entry name" value="Steroid_delta5-4_isomerase"/>
</dbReference>